<feature type="domain" description="Porin" evidence="2">
    <location>
        <begin position="16"/>
        <end position="390"/>
    </location>
</feature>
<dbReference type="GO" id="GO:0015288">
    <property type="term" value="F:porin activity"/>
    <property type="evidence" value="ECO:0007669"/>
    <property type="project" value="InterPro"/>
</dbReference>
<gene>
    <name evidence="3" type="ORF">J2T55_000582</name>
</gene>
<dbReference type="AlphaFoldDB" id="A0AAE3HLE8"/>
<dbReference type="Pfam" id="PF13609">
    <property type="entry name" value="Porin_4"/>
    <property type="match status" value="1"/>
</dbReference>
<dbReference type="InterPro" id="IPR033900">
    <property type="entry name" value="Gram_neg_porin_domain"/>
</dbReference>
<dbReference type="Proteomes" id="UP001204445">
    <property type="component" value="Unassembled WGS sequence"/>
</dbReference>
<proteinExistence type="predicted"/>
<reference evidence="3" key="1">
    <citation type="submission" date="2022-08" db="EMBL/GenBank/DDBJ databases">
        <title>Genomic Encyclopedia of Type Strains, Phase III (KMG-III): the genomes of soil and plant-associated and newly described type strains.</title>
        <authorList>
            <person name="Whitman W."/>
        </authorList>
    </citation>
    <scope>NUCLEOTIDE SEQUENCE</scope>
    <source>
        <strain evidence="3">HMT 1</strain>
    </source>
</reference>
<evidence type="ECO:0000313" key="3">
    <source>
        <dbReference type="EMBL" id="MCS3902578.1"/>
    </source>
</evidence>
<accession>A0AAE3HLE8</accession>
<protein>
    <recommendedName>
        <fullName evidence="2">Porin domain-containing protein</fullName>
    </recommendedName>
</protein>
<dbReference type="RefSeq" id="WP_259054128.1">
    <property type="nucleotide sequence ID" value="NZ_JANUCT010000003.1"/>
</dbReference>
<name>A0AAE3HLE8_9GAMM</name>
<dbReference type="Gene3D" id="2.40.160.10">
    <property type="entry name" value="Porin"/>
    <property type="match status" value="1"/>
</dbReference>
<evidence type="ECO:0000259" key="2">
    <source>
        <dbReference type="Pfam" id="PF13609"/>
    </source>
</evidence>
<dbReference type="InterPro" id="IPR023614">
    <property type="entry name" value="Porin_dom_sf"/>
</dbReference>
<feature type="chain" id="PRO_5042249426" description="Porin domain-containing protein" evidence="1">
    <location>
        <begin position="29"/>
        <end position="425"/>
    </location>
</feature>
<sequence>MKNLKKSTLAAAVGSATLALAMSAPVQAESSVDISGWINEGVMYWDDGVDSDISQQSDNGTTLGSRITFSGTTDLQNTGMNAGFEVILEPISNTTPLIFGNQQNMPDNNAYDVGVLGSSVNVGGAFGKVTVGLQSMPTDNIAVLADPSATLWPSISPVFRGNGFMIQDTDAVSVTAGGLNGGDPFATTWGNFLGCLTAPTLQGAGGIGLDCNGIYRSGVRYDLPTFVDGLNLAVGASNDDMYDVAAKYNTELAGRITTMLHLGYAHNGGPNGGLASQVFYNSADNFQVQLGLMDQQTGIFGTFAYQYEDASLTDLGRSINYEDSTDAYWGKIGIKKKFNAVGDTSFAVQYGSYNDQYGPLGAVGVTGSEVERLGIEVSQYFGSNLMLYGVWENLSLDVDGSSAAAQSLDNGDDLDTFTLGLTYFF</sequence>
<evidence type="ECO:0000256" key="1">
    <source>
        <dbReference type="SAM" id="SignalP"/>
    </source>
</evidence>
<evidence type="ECO:0000313" key="4">
    <source>
        <dbReference type="Proteomes" id="UP001204445"/>
    </source>
</evidence>
<comment type="caution">
    <text evidence="3">The sequence shown here is derived from an EMBL/GenBank/DDBJ whole genome shotgun (WGS) entry which is preliminary data.</text>
</comment>
<dbReference type="GO" id="GO:0016020">
    <property type="term" value="C:membrane"/>
    <property type="evidence" value="ECO:0007669"/>
    <property type="project" value="InterPro"/>
</dbReference>
<keyword evidence="1" id="KW-0732">Signal</keyword>
<organism evidence="3 4">
    <name type="scientific">Methylohalomonas lacus</name>
    <dbReference type="NCBI Taxonomy" id="398773"/>
    <lineage>
        <taxon>Bacteria</taxon>
        <taxon>Pseudomonadati</taxon>
        <taxon>Pseudomonadota</taxon>
        <taxon>Gammaproteobacteria</taxon>
        <taxon>Methylohalomonadales</taxon>
        <taxon>Methylohalomonadaceae</taxon>
        <taxon>Methylohalomonas</taxon>
    </lineage>
</organism>
<dbReference type="SUPFAM" id="SSF56935">
    <property type="entry name" value="Porins"/>
    <property type="match status" value="1"/>
</dbReference>
<keyword evidence="4" id="KW-1185">Reference proteome</keyword>
<dbReference type="EMBL" id="JANUCT010000003">
    <property type="protein sequence ID" value="MCS3902578.1"/>
    <property type="molecule type" value="Genomic_DNA"/>
</dbReference>
<feature type="signal peptide" evidence="1">
    <location>
        <begin position="1"/>
        <end position="28"/>
    </location>
</feature>